<name>A0A212R0S2_9CHLR</name>
<dbReference type="Proteomes" id="UP000197025">
    <property type="component" value="Unassembled WGS sequence"/>
</dbReference>
<proteinExistence type="predicted"/>
<dbReference type="InterPro" id="IPR011335">
    <property type="entry name" value="Restrct_endonuc-II-like"/>
</dbReference>
<accession>A0A212R0S2</accession>
<dbReference type="OrthoDB" id="9793127at2"/>
<dbReference type="AlphaFoldDB" id="A0A212R0S2"/>
<dbReference type="InterPro" id="IPR012296">
    <property type="entry name" value="Nuclease_put_TT1808"/>
</dbReference>
<sequence>MASGGLRRRRQASVAELFPPPGQWTEEDYFALPDTHRYVELSEGKLIVPPHPTNRHQIAVLELAVRLREFARARDLGEVRIAPLPVRLWSGKIREPDIFFFLKAHTDRIGEQVCGVPDLIIEVTSPSTSRVDRMEKFQEYARAGVPEYWIVDPEARTVEVYVLQRGAYVLRGKWEPGETASSGLLEGFAVRVEEVLGD</sequence>
<keyword evidence="3" id="KW-1185">Reference proteome</keyword>
<dbReference type="PANTHER" id="PTHR34107:SF4">
    <property type="entry name" value="SLL1222 PROTEIN"/>
    <property type="match status" value="1"/>
</dbReference>
<dbReference type="PANTHER" id="PTHR34107">
    <property type="entry name" value="SLL0198 PROTEIN-RELATED"/>
    <property type="match status" value="1"/>
</dbReference>
<keyword evidence="2" id="KW-0378">Hydrolase</keyword>
<organism evidence="2 3">
    <name type="scientific">Thermoflexus hugenholtzii JAD2</name>
    <dbReference type="NCBI Taxonomy" id="877466"/>
    <lineage>
        <taxon>Bacteria</taxon>
        <taxon>Bacillati</taxon>
        <taxon>Chloroflexota</taxon>
        <taxon>Thermoflexia</taxon>
        <taxon>Thermoflexales</taxon>
        <taxon>Thermoflexaceae</taxon>
        <taxon>Thermoflexus</taxon>
    </lineage>
</organism>
<evidence type="ECO:0000313" key="3">
    <source>
        <dbReference type="Proteomes" id="UP000197025"/>
    </source>
</evidence>
<evidence type="ECO:0000313" key="2">
    <source>
        <dbReference type="EMBL" id="SNB65407.1"/>
    </source>
</evidence>
<dbReference type="CDD" id="cd06260">
    <property type="entry name" value="DUF820-like"/>
    <property type="match status" value="1"/>
</dbReference>
<keyword evidence="2" id="KW-0255">Endonuclease</keyword>
<dbReference type="InterPro" id="IPR008538">
    <property type="entry name" value="Uma2"/>
</dbReference>
<gene>
    <name evidence="2" type="ORF">SAMN02746019_00009880</name>
</gene>
<reference evidence="3" key="1">
    <citation type="submission" date="2017-06" db="EMBL/GenBank/DDBJ databases">
        <authorList>
            <person name="Varghese N."/>
            <person name="Submissions S."/>
        </authorList>
    </citation>
    <scope>NUCLEOTIDE SEQUENCE [LARGE SCALE GENOMIC DNA]</scope>
    <source>
        <strain evidence="3">JAD2</strain>
    </source>
</reference>
<evidence type="ECO:0000259" key="1">
    <source>
        <dbReference type="Pfam" id="PF05685"/>
    </source>
</evidence>
<dbReference type="EMBL" id="FYEK01000027">
    <property type="protein sequence ID" value="SNB65407.1"/>
    <property type="molecule type" value="Genomic_DNA"/>
</dbReference>
<dbReference type="Pfam" id="PF05685">
    <property type="entry name" value="Uma2"/>
    <property type="match status" value="1"/>
</dbReference>
<dbReference type="RefSeq" id="WP_088571228.1">
    <property type="nucleotide sequence ID" value="NZ_FYEK01000027.1"/>
</dbReference>
<dbReference type="SUPFAM" id="SSF52980">
    <property type="entry name" value="Restriction endonuclease-like"/>
    <property type="match status" value="1"/>
</dbReference>
<dbReference type="Gene3D" id="3.90.1570.10">
    <property type="entry name" value="tt1808, chain A"/>
    <property type="match status" value="1"/>
</dbReference>
<dbReference type="InParanoid" id="A0A212R0S2"/>
<dbReference type="GO" id="GO:0004519">
    <property type="term" value="F:endonuclease activity"/>
    <property type="evidence" value="ECO:0007669"/>
    <property type="project" value="UniProtKB-KW"/>
</dbReference>
<keyword evidence="2" id="KW-0540">Nuclease</keyword>
<feature type="domain" description="Putative restriction endonuclease" evidence="1">
    <location>
        <begin position="27"/>
        <end position="192"/>
    </location>
</feature>
<protein>
    <submittedName>
        <fullName evidence="2">Endonuclease, Uma2 family (Restriction endonuclease fold)</fullName>
    </submittedName>
</protein>